<comment type="caution">
    <text evidence="1">The sequence shown here is derived from an EMBL/GenBank/DDBJ whole genome shotgun (WGS) entry which is preliminary data.</text>
</comment>
<sequence length="238" mass="25186">MVHKPSVPKDLDHPRRLWARATALGMLATAGLEGDDYRLAAGRLRCDSQGGSYWWRMSLHGAGRAVFCGQDADGSHGHLRRVPVDFLAGGPGWLPWRELRAEQDDCALGYVYWWHDGAWARAPYPEDLVDDGLGLSAAWVGDDAELVVLLAEAAEAAEAAETAEAAEAGAQVSGALVAFLDRAEEATVDGAAVRALLGAFTPTEPPKPQAVESALDFAARAALTPGGVPRRGRAAHTG</sequence>
<dbReference type="RefSeq" id="WP_311615846.1">
    <property type="nucleotide sequence ID" value="NZ_JAVREV010000002.1"/>
</dbReference>
<proteinExistence type="predicted"/>
<name>A0ABU2RYD5_9ACTN</name>
<evidence type="ECO:0000313" key="1">
    <source>
        <dbReference type="EMBL" id="MDT0441767.1"/>
    </source>
</evidence>
<reference evidence="2" key="1">
    <citation type="submission" date="2023-07" db="EMBL/GenBank/DDBJ databases">
        <title>30 novel species of actinomycetes from the DSMZ collection.</title>
        <authorList>
            <person name="Nouioui I."/>
        </authorList>
    </citation>
    <scope>NUCLEOTIDE SEQUENCE [LARGE SCALE GENOMIC DNA]</scope>
    <source>
        <strain evidence="2">DSM 41886</strain>
    </source>
</reference>
<gene>
    <name evidence="1" type="ORF">RM779_04015</name>
</gene>
<evidence type="ECO:0000313" key="2">
    <source>
        <dbReference type="Proteomes" id="UP001183615"/>
    </source>
</evidence>
<keyword evidence="2" id="KW-1185">Reference proteome</keyword>
<protein>
    <submittedName>
        <fullName evidence="1">Uncharacterized protein</fullName>
    </submittedName>
</protein>
<organism evidence="1 2">
    <name type="scientific">Streptomyces johnsoniae</name>
    <dbReference type="NCBI Taxonomy" id="3075532"/>
    <lineage>
        <taxon>Bacteria</taxon>
        <taxon>Bacillati</taxon>
        <taxon>Actinomycetota</taxon>
        <taxon>Actinomycetes</taxon>
        <taxon>Kitasatosporales</taxon>
        <taxon>Streptomycetaceae</taxon>
        <taxon>Streptomyces</taxon>
    </lineage>
</organism>
<dbReference type="Proteomes" id="UP001183615">
    <property type="component" value="Unassembled WGS sequence"/>
</dbReference>
<dbReference type="EMBL" id="JAVREV010000002">
    <property type="protein sequence ID" value="MDT0441767.1"/>
    <property type="molecule type" value="Genomic_DNA"/>
</dbReference>
<accession>A0ABU2RYD5</accession>